<feature type="domain" description="Reverse transcriptase" evidence="7">
    <location>
        <begin position="2"/>
        <end position="75"/>
    </location>
</feature>
<keyword evidence="2" id="KW-0548">Nucleotidyltransferase</keyword>
<keyword evidence="5" id="KW-0378">Hydrolase</keyword>
<dbReference type="Gene3D" id="3.10.20.370">
    <property type="match status" value="1"/>
</dbReference>
<dbReference type="GO" id="GO:0016787">
    <property type="term" value="F:hydrolase activity"/>
    <property type="evidence" value="ECO:0007669"/>
    <property type="project" value="UniProtKB-KW"/>
</dbReference>
<evidence type="ECO:0000313" key="10">
    <source>
        <dbReference type="Proteomes" id="UP000596742"/>
    </source>
</evidence>
<evidence type="ECO:0000256" key="2">
    <source>
        <dbReference type="ARBA" id="ARBA00022695"/>
    </source>
</evidence>
<evidence type="ECO:0008006" key="11">
    <source>
        <dbReference type="Google" id="ProtNLM"/>
    </source>
</evidence>
<dbReference type="CDD" id="cd01647">
    <property type="entry name" value="RT_LTR"/>
    <property type="match status" value="1"/>
</dbReference>
<dbReference type="InterPro" id="IPR043502">
    <property type="entry name" value="DNA/RNA_pol_sf"/>
</dbReference>
<evidence type="ECO:0000256" key="4">
    <source>
        <dbReference type="ARBA" id="ARBA00022759"/>
    </source>
</evidence>
<dbReference type="InterPro" id="IPR041373">
    <property type="entry name" value="RT_RNaseH"/>
</dbReference>
<reference evidence="9" key="1">
    <citation type="submission" date="2018-11" db="EMBL/GenBank/DDBJ databases">
        <authorList>
            <person name="Alioto T."/>
            <person name="Alioto T."/>
        </authorList>
    </citation>
    <scope>NUCLEOTIDE SEQUENCE</scope>
</reference>
<keyword evidence="6" id="KW-0695">RNA-directed DNA polymerase</keyword>
<dbReference type="FunFam" id="3.10.20.370:FF:000001">
    <property type="entry name" value="Retrovirus-related Pol polyprotein from transposon 17.6-like protein"/>
    <property type="match status" value="1"/>
</dbReference>
<dbReference type="Proteomes" id="UP000596742">
    <property type="component" value="Unassembled WGS sequence"/>
</dbReference>
<keyword evidence="4" id="KW-0255">Endonuclease</keyword>
<evidence type="ECO:0000259" key="8">
    <source>
        <dbReference type="Pfam" id="PF17917"/>
    </source>
</evidence>
<gene>
    <name evidence="9" type="ORF">MGAL_10B016677</name>
</gene>
<dbReference type="InterPro" id="IPR050951">
    <property type="entry name" value="Retrovirus_Pol_polyprotein"/>
</dbReference>
<sequence length="222" mass="25158">MNSGATFVRMMDKVLAGYEEFADSFIDDIGIFSDTWEYHIEHLRAVFDSLRQANLVAKPSKCLFGYDELEFLGHIAGGGKIKPVQDKVSAIHEFPVPVTKKQTDASGKGLGAVLEQEFDDGRRPIMFISKKLSGAECNYAVVEKECFAIVWAVKNFERNYLEGKEFAINTDHAPLQWLQRMKTSNQRLLRWSLILQEFNYTVFYIAGKTNIVADVLSRCGDI</sequence>
<dbReference type="PANTHER" id="PTHR37984:SF5">
    <property type="entry name" value="PROTEIN NYNRIN-LIKE"/>
    <property type="match status" value="1"/>
</dbReference>
<dbReference type="AlphaFoldDB" id="A0A8B6CYS7"/>
<dbReference type="GO" id="GO:0003964">
    <property type="term" value="F:RNA-directed DNA polymerase activity"/>
    <property type="evidence" value="ECO:0007669"/>
    <property type="project" value="UniProtKB-KW"/>
</dbReference>
<evidence type="ECO:0000259" key="7">
    <source>
        <dbReference type="Pfam" id="PF00078"/>
    </source>
</evidence>
<dbReference type="EMBL" id="UYJE01002466">
    <property type="protein sequence ID" value="VDI11024.1"/>
    <property type="molecule type" value="Genomic_DNA"/>
</dbReference>
<protein>
    <recommendedName>
        <fullName evidence="11">Reverse transcriptase RNase H-like domain-containing protein</fullName>
    </recommendedName>
</protein>
<dbReference type="Pfam" id="PF17917">
    <property type="entry name" value="RT_RNaseH"/>
    <property type="match status" value="1"/>
</dbReference>
<keyword evidence="10" id="KW-1185">Reference proteome</keyword>
<comment type="caution">
    <text evidence="9">The sequence shown here is derived from an EMBL/GenBank/DDBJ whole genome shotgun (WGS) entry which is preliminary data.</text>
</comment>
<dbReference type="FunFam" id="3.30.70.270:FF:000003">
    <property type="entry name" value="Transposon Ty3-G Gag-Pol polyprotein"/>
    <property type="match status" value="1"/>
</dbReference>
<keyword evidence="3" id="KW-0540">Nuclease</keyword>
<keyword evidence="1" id="KW-0808">Transferase</keyword>
<evidence type="ECO:0000256" key="5">
    <source>
        <dbReference type="ARBA" id="ARBA00022801"/>
    </source>
</evidence>
<dbReference type="PANTHER" id="PTHR37984">
    <property type="entry name" value="PROTEIN CBG26694"/>
    <property type="match status" value="1"/>
</dbReference>
<evidence type="ECO:0000313" key="9">
    <source>
        <dbReference type="EMBL" id="VDI11024.1"/>
    </source>
</evidence>
<name>A0A8B6CYS7_MYTGA</name>
<evidence type="ECO:0000256" key="3">
    <source>
        <dbReference type="ARBA" id="ARBA00022722"/>
    </source>
</evidence>
<feature type="domain" description="Reverse transcriptase RNase H-like" evidence="8">
    <location>
        <begin position="102"/>
        <end position="198"/>
    </location>
</feature>
<evidence type="ECO:0000256" key="1">
    <source>
        <dbReference type="ARBA" id="ARBA00022679"/>
    </source>
</evidence>
<dbReference type="CDD" id="cd09274">
    <property type="entry name" value="RNase_HI_RT_Ty3"/>
    <property type="match status" value="1"/>
</dbReference>
<dbReference type="GO" id="GO:0004519">
    <property type="term" value="F:endonuclease activity"/>
    <property type="evidence" value="ECO:0007669"/>
    <property type="project" value="UniProtKB-KW"/>
</dbReference>
<evidence type="ECO:0000256" key="6">
    <source>
        <dbReference type="ARBA" id="ARBA00022918"/>
    </source>
</evidence>
<accession>A0A8B6CYS7</accession>
<dbReference type="Gene3D" id="3.30.70.270">
    <property type="match status" value="1"/>
</dbReference>
<dbReference type="Pfam" id="PF00078">
    <property type="entry name" value="RVT_1"/>
    <property type="match status" value="1"/>
</dbReference>
<proteinExistence type="predicted"/>
<dbReference type="OrthoDB" id="6139274at2759"/>
<organism evidence="9 10">
    <name type="scientific">Mytilus galloprovincialis</name>
    <name type="common">Mediterranean mussel</name>
    <dbReference type="NCBI Taxonomy" id="29158"/>
    <lineage>
        <taxon>Eukaryota</taxon>
        <taxon>Metazoa</taxon>
        <taxon>Spiralia</taxon>
        <taxon>Lophotrochozoa</taxon>
        <taxon>Mollusca</taxon>
        <taxon>Bivalvia</taxon>
        <taxon>Autobranchia</taxon>
        <taxon>Pteriomorphia</taxon>
        <taxon>Mytilida</taxon>
        <taxon>Mytiloidea</taxon>
        <taxon>Mytilidae</taxon>
        <taxon>Mytilinae</taxon>
        <taxon>Mytilus</taxon>
    </lineage>
</organism>
<dbReference type="InterPro" id="IPR000477">
    <property type="entry name" value="RT_dom"/>
</dbReference>
<dbReference type="InterPro" id="IPR043128">
    <property type="entry name" value="Rev_trsase/Diguanyl_cyclase"/>
</dbReference>
<dbReference type="SUPFAM" id="SSF56672">
    <property type="entry name" value="DNA/RNA polymerases"/>
    <property type="match status" value="1"/>
</dbReference>